<dbReference type="AlphaFoldDB" id="A0AAQ3TUG2"/>
<feature type="domain" description="Replication protein A OB" evidence="2">
    <location>
        <begin position="90"/>
        <end position="171"/>
    </location>
</feature>
<evidence type="ECO:0000256" key="1">
    <source>
        <dbReference type="ARBA" id="ARBA00023125"/>
    </source>
</evidence>
<dbReference type="SUPFAM" id="SSF50249">
    <property type="entry name" value="Nucleic acid-binding proteins"/>
    <property type="match status" value="2"/>
</dbReference>
<keyword evidence="1" id="KW-0238">DNA-binding</keyword>
<organism evidence="3 4">
    <name type="scientific">Paspalum notatum var. saurae</name>
    <dbReference type="NCBI Taxonomy" id="547442"/>
    <lineage>
        <taxon>Eukaryota</taxon>
        <taxon>Viridiplantae</taxon>
        <taxon>Streptophyta</taxon>
        <taxon>Embryophyta</taxon>
        <taxon>Tracheophyta</taxon>
        <taxon>Spermatophyta</taxon>
        <taxon>Magnoliopsida</taxon>
        <taxon>Liliopsida</taxon>
        <taxon>Poales</taxon>
        <taxon>Poaceae</taxon>
        <taxon>PACMAD clade</taxon>
        <taxon>Panicoideae</taxon>
        <taxon>Andropogonodae</taxon>
        <taxon>Paspaleae</taxon>
        <taxon>Paspalinae</taxon>
        <taxon>Paspalum</taxon>
    </lineage>
</organism>
<dbReference type="CDD" id="cd04481">
    <property type="entry name" value="RPA1_DBD_B_like"/>
    <property type="match status" value="1"/>
</dbReference>
<name>A0AAQ3TUG2_PASNO</name>
<evidence type="ECO:0000259" key="2">
    <source>
        <dbReference type="Pfam" id="PF16900"/>
    </source>
</evidence>
<gene>
    <name evidence="3" type="ORF">U9M48_026377</name>
</gene>
<evidence type="ECO:0000313" key="4">
    <source>
        <dbReference type="Proteomes" id="UP001341281"/>
    </source>
</evidence>
<feature type="non-terminal residue" evidence="3">
    <location>
        <position position="1"/>
    </location>
</feature>
<dbReference type="EMBL" id="CP144750">
    <property type="protein sequence ID" value="WVZ78714.1"/>
    <property type="molecule type" value="Genomic_DNA"/>
</dbReference>
<sequence>GNSIYAEIPTAEIQRKGPLVEEGGLYVISRFLVSNAKDTFMPVPGNYMIEFTYHTTVNPVTDDSLAIPELVYHLTPFSDLEQRAGVYSRFTDVIGVLVEVSDAKTVHLTGKPNPTTTRDIVLRDLSYFEIKVSLWGHRASAFAVGPAYDPNASKPIVVLLVGTIVKTYRGQHYLSAGAACRWFFNPPIPEADIFYN</sequence>
<dbReference type="Pfam" id="PF16900">
    <property type="entry name" value="REPA_OB_2"/>
    <property type="match status" value="1"/>
</dbReference>
<dbReference type="PANTHER" id="PTHR47165">
    <property type="entry name" value="OS03G0429900 PROTEIN"/>
    <property type="match status" value="1"/>
</dbReference>
<accession>A0AAQ3TUG2</accession>
<dbReference type="InterPro" id="IPR012340">
    <property type="entry name" value="NA-bd_OB-fold"/>
</dbReference>
<keyword evidence="4" id="KW-1185">Reference proteome</keyword>
<dbReference type="Proteomes" id="UP001341281">
    <property type="component" value="Chromosome 06"/>
</dbReference>
<reference evidence="3 4" key="1">
    <citation type="submission" date="2024-02" db="EMBL/GenBank/DDBJ databases">
        <title>High-quality chromosome-scale genome assembly of Pensacola bahiagrass (Paspalum notatum Flugge var. saurae).</title>
        <authorList>
            <person name="Vega J.M."/>
            <person name="Podio M."/>
            <person name="Orjuela J."/>
            <person name="Siena L.A."/>
            <person name="Pessino S.C."/>
            <person name="Combes M.C."/>
            <person name="Mariac C."/>
            <person name="Albertini E."/>
            <person name="Pupilli F."/>
            <person name="Ortiz J.P.A."/>
            <person name="Leblanc O."/>
        </authorList>
    </citation>
    <scope>NUCLEOTIDE SEQUENCE [LARGE SCALE GENOMIC DNA]</scope>
    <source>
        <strain evidence="3">R1</strain>
        <tissue evidence="3">Leaf</tissue>
    </source>
</reference>
<dbReference type="PANTHER" id="PTHR47165:SF3">
    <property type="entry name" value="RETROTRANSPOSON-LIKE PROTEIN"/>
    <property type="match status" value="1"/>
</dbReference>
<dbReference type="Gene3D" id="2.40.50.140">
    <property type="entry name" value="Nucleic acid-binding proteins"/>
    <property type="match status" value="2"/>
</dbReference>
<evidence type="ECO:0000313" key="3">
    <source>
        <dbReference type="EMBL" id="WVZ78714.1"/>
    </source>
</evidence>
<dbReference type="InterPro" id="IPR031657">
    <property type="entry name" value="REPA_OB_2"/>
</dbReference>
<feature type="non-terminal residue" evidence="3">
    <location>
        <position position="196"/>
    </location>
</feature>
<dbReference type="GO" id="GO:0003677">
    <property type="term" value="F:DNA binding"/>
    <property type="evidence" value="ECO:0007669"/>
    <property type="project" value="UniProtKB-KW"/>
</dbReference>
<proteinExistence type="predicted"/>
<protein>
    <recommendedName>
        <fullName evidence="2">Replication protein A OB domain-containing protein</fullName>
    </recommendedName>
</protein>